<dbReference type="InterPro" id="IPR038279">
    <property type="entry name" value="Ndc10_dom2_sf"/>
</dbReference>
<dbReference type="InParanoid" id="A0A168Q5U4"/>
<name>A0A168Q5U4_ABSGL</name>
<dbReference type="Gene3D" id="1.10.443.20">
    <property type="entry name" value="Centromere DNA-binding protein complex CBF3 subunit, domain 2"/>
    <property type="match status" value="1"/>
</dbReference>
<reference evidence="1" key="1">
    <citation type="submission" date="2016-04" db="EMBL/GenBank/DDBJ databases">
        <authorList>
            <person name="Evans L.H."/>
            <person name="Alamgir A."/>
            <person name="Owens N."/>
            <person name="Weber N.D."/>
            <person name="Virtaneva K."/>
            <person name="Barbian K."/>
            <person name="Babar A."/>
            <person name="Rosenke K."/>
        </authorList>
    </citation>
    <scope>NUCLEOTIDE SEQUENCE [LARGE SCALE GENOMIC DNA]</scope>
    <source>
        <strain evidence="1">CBS 101.48</strain>
    </source>
</reference>
<evidence type="ECO:0000313" key="1">
    <source>
        <dbReference type="EMBL" id="SAM03627.1"/>
    </source>
</evidence>
<protein>
    <recommendedName>
        <fullName evidence="3">Ndc10 domain-containing protein</fullName>
    </recommendedName>
</protein>
<proteinExistence type="predicted"/>
<keyword evidence="2" id="KW-1185">Reference proteome</keyword>
<accession>A0A168Q5U4</accession>
<evidence type="ECO:0008006" key="3">
    <source>
        <dbReference type="Google" id="ProtNLM"/>
    </source>
</evidence>
<gene>
    <name evidence="1" type="primary">ABSGL_09469.1 scaffold 11253</name>
</gene>
<dbReference type="EMBL" id="LT554210">
    <property type="protein sequence ID" value="SAM03627.1"/>
    <property type="molecule type" value="Genomic_DNA"/>
</dbReference>
<dbReference type="GO" id="GO:0003677">
    <property type="term" value="F:DNA binding"/>
    <property type="evidence" value="ECO:0007669"/>
    <property type="project" value="InterPro"/>
</dbReference>
<evidence type="ECO:0000313" key="2">
    <source>
        <dbReference type="Proteomes" id="UP000078561"/>
    </source>
</evidence>
<sequence length="161" mass="17598">MIVLQVGTFKVSELARIKGGADLSWDTDVSRIDSTVVMMKRRARHKNGLTLLIGIKALYSPGIRSNEKTHINCGSSARMAGNVRANVDQIQRQGRSNNTTINGAYLTNLPRELVRSMAGFPTNGRFFYLARAAPFSPFPSAHLPICPSSHLPIFPATFPSA</sequence>
<dbReference type="Proteomes" id="UP000078561">
    <property type="component" value="Unassembled WGS sequence"/>
</dbReference>
<dbReference type="AlphaFoldDB" id="A0A168Q5U4"/>
<organism evidence="1">
    <name type="scientific">Absidia glauca</name>
    <name type="common">Pin mould</name>
    <dbReference type="NCBI Taxonomy" id="4829"/>
    <lineage>
        <taxon>Eukaryota</taxon>
        <taxon>Fungi</taxon>
        <taxon>Fungi incertae sedis</taxon>
        <taxon>Mucoromycota</taxon>
        <taxon>Mucoromycotina</taxon>
        <taxon>Mucoromycetes</taxon>
        <taxon>Mucorales</taxon>
        <taxon>Cunninghamellaceae</taxon>
        <taxon>Absidia</taxon>
    </lineage>
</organism>